<reference evidence="3 4" key="1">
    <citation type="submission" date="2016-05" db="EMBL/GenBank/DDBJ databases">
        <authorList>
            <person name="Naeem Raeece"/>
        </authorList>
    </citation>
    <scope>NUCLEOTIDE SEQUENCE [LARGE SCALE GENOMIC DNA]</scope>
</reference>
<gene>
    <name evidence="2" type="ORF">POVCU1_060060</name>
    <name evidence="1" type="ORF">POVCU2_0050910</name>
</gene>
<accession>A0A1A8X5B4</accession>
<name>A0A1A8X5B4_PLAOA</name>
<sequence>MLKKKSFQMINAKKMDIDGGIKFRAFFHYITMATQFNINSCSNDKREVDCTGGKHYEQYQTSNFSNTNKLLKKV</sequence>
<proteinExistence type="predicted"/>
<evidence type="ECO:0000313" key="3">
    <source>
        <dbReference type="Proteomes" id="UP000078546"/>
    </source>
</evidence>
<dbReference type="EMBL" id="FLQV01001921">
    <property type="protein sequence ID" value="SBT00450.1"/>
    <property type="molecule type" value="Genomic_DNA"/>
</dbReference>
<reference evidence="2" key="2">
    <citation type="submission" date="2016-05" db="EMBL/GenBank/DDBJ databases">
        <authorList>
            <person name="Lavstsen T."/>
            <person name="Jespersen J.S."/>
        </authorList>
    </citation>
    <scope>NUCLEOTIDE SEQUENCE [LARGE SCALE GENOMIC DNA]</scope>
</reference>
<dbReference type="Proteomes" id="UP000078546">
    <property type="component" value="Unassembled WGS sequence"/>
</dbReference>
<organism evidence="2 3">
    <name type="scientific">Plasmodium ovale curtisi</name>
    <dbReference type="NCBI Taxonomy" id="864141"/>
    <lineage>
        <taxon>Eukaryota</taxon>
        <taxon>Sar</taxon>
        <taxon>Alveolata</taxon>
        <taxon>Apicomplexa</taxon>
        <taxon>Aconoidasida</taxon>
        <taxon>Haemosporida</taxon>
        <taxon>Plasmodiidae</taxon>
        <taxon>Plasmodium</taxon>
        <taxon>Plasmodium (Plasmodium)</taxon>
    </lineage>
</organism>
<dbReference type="AlphaFoldDB" id="A0A1A8X5B4"/>
<dbReference type="EMBL" id="FLQU01000662">
    <property type="protein sequence ID" value="SBS88859.1"/>
    <property type="molecule type" value="Genomic_DNA"/>
</dbReference>
<evidence type="ECO:0000313" key="4">
    <source>
        <dbReference type="Proteomes" id="UP000078560"/>
    </source>
</evidence>
<evidence type="ECO:0000313" key="2">
    <source>
        <dbReference type="EMBL" id="SBT00450.1"/>
    </source>
</evidence>
<dbReference type="Proteomes" id="UP000078560">
    <property type="component" value="Unassembled WGS sequence"/>
</dbReference>
<evidence type="ECO:0000313" key="1">
    <source>
        <dbReference type="EMBL" id="SBS88859.1"/>
    </source>
</evidence>
<protein>
    <submittedName>
        <fullName evidence="2">Uncharacterized protein</fullName>
    </submittedName>
</protein>
<dbReference type="VEuPathDB" id="PlasmoDB:PocGH01_14068100"/>